<dbReference type="InterPro" id="IPR002121">
    <property type="entry name" value="HRDC_dom"/>
</dbReference>
<feature type="domain" description="HRDC" evidence="2">
    <location>
        <begin position="107"/>
        <end position="159"/>
    </location>
</feature>
<dbReference type="STRING" id="4540.A0A3L6QIQ3"/>
<dbReference type="InterPro" id="IPR044876">
    <property type="entry name" value="HRDC_dom_sf"/>
</dbReference>
<sequence length="295" mass="32336">MGTGGEQKGMSVPGYRQEATAQITSYTNRHQDYLKETVRDTFRFVSVSPKGFKFLSTAGKMDGTPLVLQLTAEMIDLEEHGSSQHKEGGGLNHVPTLESEKFPEDETKLYQMLLNVRMKLAQDIGTPLYDICGDQTIRNFAKMRTSTGARLANIDGVSQFIVCASKAVVNVQFTSDKKKCYMTIAGGANDNLGDGALTSDANPTAKRGQTDGMVGSAEEPEMKQQKIQEHGVESSGTTGVTEESVLEFVASCDGVLLDKVVKHFNGSRRESVVEILDSLESEFKIYKKNGKYMMM</sequence>
<evidence type="ECO:0000313" key="3">
    <source>
        <dbReference type="EMBL" id="RLM80464.1"/>
    </source>
</evidence>
<dbReference type="Pfam" id="PF00570">
    <property type="entry name" value="HRDC"/>
    <property type="match status" value="1"/>
</dbReference>
<keyword evidence="4" id="KW-1185">Reference proteome</keyword>
<keyword evidence="3" id="KW-0347">Helicase</keyword>
<keyword evidence="3" id="KW-0547">Nucleotide-binding</keyword>
<dbReference type="Gene3D" id="1.10.150.80">
    <property type="entry name" value="HRDC domain"/>
    <property type="match status" value="1"/>
</dbReference>
<keyword evidence="3" id="KW-0067">ATP-binding</keyword>
<evidence type="ECO:0000256" key="1">
    <source>
        <dbReference type="SAM" id="MobiDB-lite"/>
    </source>
</evidence>
<keyword evidence="3" id="KW-0378">Hydrolase</keyword>
<gene>
    <name evidence="3" type="ORF">C2845_PM12G13080</name>
</gene>
<name>A0A3L6QIQ3_PANMI</name>
<dbReference type="GO" id="GO:0003676">
    <property type="term" value="F:nucleic acid binding"/>
    <property type="evidence" value="ECO:0007669"/>
    <property type="project" value="InterPro"/>
</dbReference>
<dbReference type="GO" id="GO:0000166">
    <property type="term" value="F:nucleotide binding"/>
    <property type="evidence" value="ECO:0007669"/>
    <property type="project" value="InterPro"/>
</dbReference>
<dbReference type="AlphaFoldDB" id="A0A3L6QIQ3"/>
<dbReference type="InterPro" id="IPR010997">
    <property type="entry name" value="HRDC-like_sf"/>
</dbReference>
<reference evidence="4" key="1">
    <citation type="journal article" date="2019" name="Nat. Commun.">
        <title>The genome of broomcorn millet.</title>
        <authorList>
            <person name="Zou C."/>
            <person name="Miki D."/>
            <person name="Li D."/>
            <person name="Tang Q."/>
            <person name="Xiao L."/>
            <person name="Rajput S."/>
            <person name="Deng P."/>
            <person name="Jia W."/>
            <person name="Huang R."/>
            <person name="Zhang M."/>
            <person name="Sun Y."/>
            <person name="Hu J."/>
            <person name="Fu X."/>
            <person name="Schnable P.S."/>
            <person name="Li F."/>
            <person name="Zhang H."/>
            <person name="Feng B."/>
            <person name="Zhu X."/>
            <person name="Liu R."/>
            <person name="Schnable J.C."/>
            <person name="Zhu J.-K."/>
            <person name="Zhang H."/>
        </authorList>
    </citation>
    <scope>NUCLEOTIDE SEQUENCE [LARGE SCALE GENOMIC DNA]</scope>
</reference>
<organism evidence="3 4">
    <name type="scientific">Panicum miliaceum</name>
    <name type="common">Proso millet</name>
    <name type="synonym">Broomcorn millet</name>
    <dbReference type="NCBI Taxonomy" id="4540"/>
    <lineage>
        <taxon>Eukaryota</taxon>
        <taxon>Viridiplantae</taxon>
        <taxon>Streptophyta</taxon>
        <taxon>Embryophyta</taxon>
        <taxon>Tracheophyta</taxon>
        <taxon>Spermatophyta</taxon>
        <taxon>Magnoliopsida</taxon>
        <taxon>Liliopsida</taxon>
        <taxon>Poales</taxon>
        <taxon>Poaceae</taxon>
        <taxon>PACMAD clade</taxon>
        <taxon>Panicoideae</taxon>
        <taxon>Panicodae</taxon>
        <taxon>Paniceae</taxon>
        <taxon>Panicinae</taxon>
        <taxon>Panicum</taxon>
        <taxon>Panicum sect. Panicum</taxon>
    </lineage>
</organism>
<dbReference type="EMBL" id="PQIB02000012">
    <property type="protein sequence ID" value="RLM80464.1"/>
    <property type="molecule type" value="Genomic_DNA"/>
</dbReference>
<evidence type="ECO:0000313" key="4">
    <source>
        <dbReference type="Proteomes" id="UP000275267"/>
    </source>
</evidence>
<dbReference type="GO" id="GO:0004386">
    <property type="term" value="F:helicase activity"/>
    <property type="evidence" value="ECO:0007669"/>
    <property type="project" value="UniProtKB-KW"/>
</dbReference>
<protein>
    <submittedName>
        <fullName evidence="3">ATP-dependent DNA helicase RecQ</fullName>
    </submittedName>
</protein>
<dbReference type="OrthoDB" id="10261556at2759"/>
<feature type="region of interest" description="Disordered" evidence="1">
    <location>
        <begin position="192"/>
        <end position="220"/>
    </location>
</feature>
<dbReference type="Proteomes" id="UP000275267">
    <property type="component" value="Unassembled WGS sequence"/>
</dbReference>
<proteinExistence type="predicted"/>
<accession>A0A3L6QIQ3</accession>
<evidence type="ECO:0000259" key="2">
    <source>
        <dbReference type="Pfam" id="PF00570"/>
    </source>
</evidence>
<comment type="caution">
    <text evidence="3">The sequence shown here is derived from an EMBL/GenBank/DDBJ whole genome shotgun (WGS) entry which is preliminary data.</text>
</comment>
<dbReference type="SUPFAM" id="SSF47819">
    <property type="entry name" value="HRDC-like"/>
    <property type="match status" value="1"/>
</dbReference>